<dbReference type="RefSeq" id="WP_314012360.1">
    <property type="nucleotide sequence ID" value="NZ_JAVTTP010000001.1"/>
</dbReference>
<name>A0ABU3L151_9FLAO</name>
<dbReference type="EMBL" id="JAVTTP010000001">
    <property type="protein sequence ID" value="MDT7827437.1"/>
    <property type="molecule type" value="Genomic_DNA"/>
</dbReference>
<organism evidence="1 2">
    <name type="scientific">Pricia mediterranea</name>
    <dbReference type="NCBI Taxonomy" id="3076079"/>
    <lineage>
        <taxon>Bacteria</taxon>
        <taxon>Pseudomonadati</taxon>
        <taxon>Bacteroidota</taxon>
        <taxon>Flavobacteriia</taxon>
        <taxon>Flavobacteriales</taxon>
        <taxon>Flavobacteriaceae</taxon>
        <taxon>Pricia</taxon>
    </lineage>
</organism>
<keyword evidence="2" id="KW-1185">Reference proteome</keyword>
<dbReference type="Pfam" id="PF18849">
    <property type="entry name" value="baeRF_family7"/>
    <property type="match status" value="1"/>
</dbReference>
<evidence type="ECO:0000313" key="1">
    <source>
        <dbReference type="EMBL" id="MDT7827437.1"/>
    </source>
</evidence>
<accession>A0ABU3L151</accession>
<evidence type="ECO:0000313" key="2">
    <source>
        <dbReference type="Proteomes" id="UP001250656"/>
    </source>
</evidence>
<gene>
    <name evidence="1" type="ORF">RQM65_02010</name>
</gene>
<dbReference type="InterPro" id="IPR040837">
    <property type="entry name" value="Bact_RF_family7"/>
</dbReference>
<sequence>MKLITKKDVEALDTIRAENCVSIFIPTHRAGEGVNDGKDALKLKNELKAIRHKLSASMGPVEVDKWVAPVQDLLNDTGFWRQRSDGLALFLCDGFFKKFTLPVYFEQFHYMGNSFYLKPLMPMFTGDGTYYVLALEQNYVKLYEQTRHSITDVEIDDLVPASLQDKVGHDYEPKNLQYRGLGDSQGRAMYHGHAEADRGRQSEIARYFRAIDKGLKTLLRDETAPMILATHDYLYPIYQRENTYAHLSEDFISTSPSNVNKFDLHEMAWDKVAPIFNRERVEKIKEFKEHEGSGKTSSSISHVLPKALGGQVEVLFVENRMDLWGVYNSETNEVRVDEKSTPNNECLLNRAAITTFLNGGSVYLLEKDEMPNSHSRVNALYRY</sequence>
<protein>
    <submittedName>
        <fullName evidence="1">Uncharacterized protein</fullName>
    </submittedName>
</protein>
<reference evidence="1 2" key="1">
    <citation type="submission" date="2023-09" db="EMBL/GenBank/DDBJ databases">
        <title>Novel taxa isolated from Blanes Bay.</title>
        <authorList>
            <person name="Rey-Velasco X."/>
            <person name="Lucena T."/>
        </authorList>
    </citation>
    <scope>NUCLEOTIDE SEQUENCE [LARGE SCALE GENOMIC DNA]</scope>
    <source>
        <strain evidence="1 2">S334</strain>
    </source>
</reference>
<proteinExistence type="predicted"/>
<dbReference type="Proteomes" id="UP001250656">
    <property type="component" value="Unassembled WGS sequence"/>
</dbReference>
<comment type="caution">
    <text evidence="1">The sequence shown here is derived from an EMBL/GenBank/DDBJ whole genome shotgun (WGS) entry which is preliminary data.</text>
</comment>